<dbReference type="RefSeq" id="WP_307260343.1">
    <property type="nucleotide sequence ID" value="NZ_JAUSVL010000001.1"/>
</dbReference>
<gene>
    <name evidence="4" type="ORF">J3R75_001109</name>
</gene>
<name>A0AAE4AP53_9BACT</name>
<reference evidence="4" key="1">
    <citation type="submission" date="2023-07" db="EMBL/GenBank/DDBJ databases">
        <title>Genomic Encyclopedia of Type Strains, Phase IV (KMG-IV): sequencing the most valuable type-strain genomes for metagenomic binning, comparative biology and taxonomic classification.</title>
        <authorList>
            <person name="Goeker M."/>
        </authorList>
    </citation>
    <scope>NUCLEOTIDE SEQUENCE</scope>
    <source>
        <strain evidence="4">DSM 24202</strain>
    </source>
</reference>
<proteinExistence type="predicted"/>
<accession>A0AAE4AP53</accession>
<keyword evidence="1" id="KW-0812">Transmembrane</keyword>
<keyword evidence="5" id="KW-1185">Reference proteome</keyword>
<feature type="domain" description="Gfo/Idh/MocA-like oxidoreductase N-terminal" evidence="2">
    <location>
        <begin position="20"/>
        <end position="160"/>
    </location>
</feature>
<dbReference type="SUPFAM" id="SSF55347">
    <property type="entry name" value="Glyceraldehyde-3-phosphate dehydrogenase-like, C-terminal domain"/>
    <property type="match status" value="1"/>
</dbReference>
<dbReference type="PANTHER" id="PTHR43818">
    <property type="entry name" value="BCDNA.GH03377"/>
    <property type="match status" value="1"/>
</dbReference>
<feature type="domain" description="Gfo/Idh/MocA-like oxidoreductase bacterial type C-terminal" evidence="3">
    <location>
        <begin position="204"/>
        <end position="264"/>
    </location>
</feature>
<dbReference type="Gene3D" id="3.40.50.720">
    <property type="entry name" value="NAD(P)-binding Rossmann-like Domain"/>
    <property type="match status" value="1"/>
</dbReference>
<dbReference type="Proteomes" id="UP001238163">
    <property type="component" value="Unassembled WGS sequence"/>
</dbReference>
<evidence type="ECO:0000256" key="1">
    <source>
        <dbReference type="SAM" id="Phobius"/>
    </source>
</evidence>
<evidence type="ECO:0000313" key="4">
    <source>
        <dbReference type="EMBL" id="MDQ0289002.1"/>
    </source>
</evidence>
<organism evidence="4 5">
    <name type="scientific">Oligosphaera ethanolica</name>
    <dbReference type="NCBI Taxonomy" id="760260"/>
    <lineage>
        <taxon>Bacteria</taxon>
        <taxon>Pseudomonadati</taxon>
        <taxon>Lentisphaerota</taxon>
        <taxon>Oligosphaeria</taxon>
        <taxon>Oligosphaerales</taxon>
        <taxon>Oligosphaeraceae</taxon>
        <taxon>Oligosphaera</taxon>
    </lineage>
</organism>
<keyword evidence="1" id="KW-1133">Transmembrane helix</keyword>
<dbReference type="Pfam" id="PF01408">
    <property type="entry name" value="GFO_IDH_MocA"/>
    <property type="match status" value="1"/>
</dbReference>
<dbReference type="AlphaFoldDB" id="A0AAE4AP53"/>
<dbReference type="InterPro" id="IPR050463">
    <property type="entry name" value="Gfo/Idh/MocA_oxidrdct_glycsds"/>
</dbReference>
<dbReference type="InterPro" id="IPR036291">
    <property type="entry name" value="NAD(P)-bd_dom_sf"/>
</dbReference>
<evidence type="ECO:0000259" key="2">
    <source>
        <dbReference type="Pfam" id="PF01408"/>
    </source>
</evidence>
<sequence length="450" mass="49997">MSPRKSASKKTSRPVTRGVVNVALVGAGGMGMGVLNNLMPFADVKVVAIADPIAQYQDDFFYKKPLGRLNVKAAVEKFYREKDPGYSCADYEDFRVMLAEHPEIDAVVCATPDFSHAYVSIYAMRQGKHVYCEKPLTHNIREARLMAQVAAEMGVATQMGNLGHAREGMRQACEWLWDGAIGPVSEAHAWVPAARWHKWMVTPPQDEPAMPDGVNWDLWIGPRQPRPYHPVYTPVRWRDFWTFGLGAIGDFVCHDMDVICWALDLVAPTTVEAFQGGFTSPELTPHSEICHYEFGRRGRKPPVKVTWYDGGMRPPTPASWPAGMEWPRRGCYFVGPKGMLVCPGLGQTPFLLPDKLAKSYKQPAPTLPRSPGHHREWIDACKGGAPSGTEFGYAARLTELALLGVLAIRSGKKIHWDAKSMCAKGLPEADAIINGEPYRAGWELEKIPRV</sequence>
<dbReference type="PANTHER" id="PTHR43818:SF10">
    <property type="entry name" value="NADH-DEPENDENT DEHYDROGENASE-RELATED"/>
    <property type="match status" value="1"/>
</dbReference>
<dbReference type="InterPro" id="IPR000683">
    <property type="entry name" value="Gfo/Idh/MocA-like_OxRdtase_N"/>
</dbReference>
<keyword evidence="1" id="KW-0472">Membrane</keyword>
<evidence type="ECO:0000313" key="5">
    <source>
        <dbReference type="Proteomes" id="UP001238163"/>
    </source>
</evidence>
<dbReference type="SUPFAM" id="SSF51735">
    <property type="entry name" value="NAD(P)-binding Rossmann-fold domains"/>
    <property type="match status" value="1"/>
</dbReference>
<dbReference type="EMBL" id="JAUSVL010000001">
    <property type="protein sequence ID" value="MDQ0289002.1"/>
    <property type="molecule type" value="Genomic_DNA"/>
</dbReference>
<dbReference type="Pfam" id="PF19051">
    <property type="entry name" value="GFO_IDH_MocA_C2"/>
    <property type="match status" value="1"/>
</dbReference>
<dbReference type="InterPro" id="IPR043906">
    <property type="entry name" value="Gfo/Idh/MocA_OxRdtase_bact_C"/>
</dbReference>
<feature type="transmembrane region" description="Helical" evidence="1">
    <location>
        <begin position="20"/>
        <end position="39"/>
    </location>
</feature>
<protein>
    <submittedName>
        <fullName evidence="4">Dehydrogenase</fullName>
    </submittedName>
</protein>
<dbReference type="GO" id="GO:0000166">
    <property type="term" value="F:nucleotide binding"/>
    <property type="evidence" value="ECO:0007669"/>
    <property type="project" value="InterPro"/>
</dbReference>
<comment type="caution">
    <text evidence="4">The sequence shown here is derived from an EMBL/GenBank/DDBJ whole genome shotgun (WGS) entry which is preliminary data.</text>
</comment>
<evidence type="ECO:0000259" key="3">
    <source>
        <dbReference type="Pfam" id="PF19051"/>
    </source>
</evidence>
<dbReference type="Gene3D" id="3.30.360.10">
    <property type="entry name" value="Dihydrodipicolinate Reductase, domain 2"/>
    <property type="match status" value="1"/>
</dbReference>